<evidence type="ECO:0000256" key="1">
    <source>
        <dbReference type="SAM" id="MobiDB-lite"/>
    </source>
</evidence>
<accession>A0AAD3XK94</accession>
<evidence type="ECO:0000313" key="3">
    <source>
        <dbReference type="Proteomes" id="UP001279734"/>
    </source>
</evidence>
<proteinExistence type="predicted"/>
<keyword evidence="3" id="KW-1185">Reference proteome</keyword>
<organism evidence="2 3">
    <name type="scientific">Nepenthes gracilis</name>
    <name type="common">Slender pitcher plant</name>
    <dbReference type="NCBI Taxonomy" id="150966"/>
    <lineage>
        <taxon>Eukaryota</taxon>
        <taxon>Viridiplantae</taxon>
        <taxon>Streptophyta</taxon>
        <taxon>Embryophyta</taxon>
        <taxon>Tracheophyta</taxon>
        <taxon>Spermatophyta</taxon>
        <taxon>Magnoliopsida</taxon>
        <taxon>eudicotyledons</taxon>
        <taxon>Gunneridae</taxon>
        <taxon>Pentapetalae</taxon>
        <taxon>Caryophyllales</taxon>
        <taxon>Nepenthaceae</taxon>
        <taxon>Nepenthes</taxon>
    </lineage>
</organism>
<gene>
    <name evidence="2" type="ORF">Nepgr_009311</name>
</gene>
<comment type="caution">
    <text evidence="2">The sequence shown here is derived from an EMBL/GenBank/DDBJ whole genome shotgun (WGS) entry which is preliminary data.</text>
</comment>
<feature type="compositionally biased region" description="Basic residues" evidence="1">
    <location>
        <begin position="185"/>
        <end position="203"/>
    </location>
</feature>
<reference evidence="2" key="1">
    <citation type="submission" date="2023-05" db="EMBL/GenBank/DDBJ databases">
        <title>Nepenthes gracilis genome sequencing.</title>
        <authorList>
            <person name="Fukushima K."/>
        </authorList>
    </citation>
    <scope>NUCLEOTIDE SEQUENCE</scope>
    <source>
        <strain evidence="2">SING2019-196</strain>
    </source>
</reference>
<dbReference type="Proteomes" id="UP001279734">
    <property type="component" value="Unassembled WGS sequence"/>
</dbReference>
<feature type="region of interest" description="Disordered" evidence="1">
    <location>
        <begin position="158"/>
        <end position="203"/>
    </location>
</feature>
<name>A0AAD3XK94_NEPGR</name>
<dbReference type="AlphaFoldDB" id="A0AAD3XK94"/>
<evidence type="ECO:0000313" key="2">
    <source>
        <dbReference type="EMBL" id="GMH07471.1"/>
    </source>
</evidence>
<protein>
    <submittedName>
        <fullName evidence="2">Uncharacterized protein</fullName>
    </submittedName>
</protein>
<sequence length="203" mass="22470">MMGIDVVSNDKSAHVLPASLLSLQEDWHADEEPKEGVVVIENSTDVVDHRVMDSVVLLLNVVKVGVEHLGSPDPLNQAHIVSSYRGVDDDLQAGDEGSCSIGKLIRNTEKNRRKSDEYRARVHEVSYFPGSWQSHLGGSVLEHNQAEVLGVLVRRDPMEFEPDTPSPLPADDMSSSTSCKEPHTKSRLKKPKWRKKKCSPSAL</sequence>
<dbReference type="EMBL" id="BSYO01000007">
    <property type="protein sequence ID" value="GMH07471.1"/>
    <property type="molecule type" value="Genomic_DNA"/>
</dbReference>